<keyword evidence="1" id="KW-0732">Signal</keyword>
<dbReference type="InterPro" id="IPR004564">
    <property type="entry name" value="OM_lipoprot_carrier_LolA-like"/>
</dbReference>
<dbReference type="Gene3D" id="2.50.20.10">
    <property type="entry name" value="Lipoprotein localisation LolA/LolB/LppX"/>
    <property type="match status" value="1"/>
</dbReference>
<sequence>MQVNAKSSPGSIREALMKTCKTLLTVCFALLLTHHEASAQAAGKAEAKPNIEALNHISTYLDELDNLAGTFLQIDQQGNSSTGQFLMKRPGLMRFDYDPPQKLKVVADGKWLAVQEVPGEKADRYPLSQTPLPIFWGKESLTDKAQYISKLDVFDSAAEMLLQDPTGDFPGYARLTFNYQGTAETTLLRSWHVVDAQGQAITIILNDLQKRENIDKEDFELVEPRRRPYGKF</sequence>
<comment type="caution">
    <text evidence="2">The sequence shown here is derived from an EMBL/GenBank/DDBJ whole genome shotgun (WGS) entry which is preliminary data.</text>
</comment>
<organism evidence="2 3">
    <name type="scientific">PS1 clade bacterium</name>
    <dbReference type="NCBI Taxonomy" id="2175152"/>
    <lineage>
        <taxon>Bacteria</taxon>
        <taxon>Pseudomonadati</taxon>
        <taxon>Pseudomonadota</taxon>
        <taxon>Alphaproteobacteria</taxon>
        <taxon>PS1 clade</taxon>
    </lineage>
</organism>
<dbReference type="SUPFAM" id="SSF89392">
    <property type="entry name" value="Prokaryotic lipoproteins and lipoprotein localization factors"/>
    <property type="match status" value="1"/>
</dbReference>
<dbReference type="EMBL" id="QOQF01000001">
    <property type="protein sequence ID" value="RCL78375.1"/>
    <property type="molecule type" value="Genomic_DNA"/>
</dbReference>
<proteinExistence type="predicted"/>
<evidence type="ECO:0000313" key="3">
    <source>
        <dbReference type="Proteomes" id="UP000252132"/>
    </source>
</evidence>
<dbReference type="PANTHER" id="PTHR35869:SF1">
    <property type="entry name" value="OUTER-MEMBRANE LIPOPROTEIN CARRIER PROTEIN"/>
    <property type="match status" value="1"/>
</dbReference>
<dbReference type="Pfam" id="PF03548">
    <property type="entry name" value="LolA"/>
    <property type="match status" value="1"/>
</dbReference>
<reference evidence="2 3" key="1">
    <citation type="journal article" date="2018" name="Microbiome">
        <title>Fine metagenomic profile of the Mediterranean stratified and mixed water columns revealed by assembly and recruitment.</title>
        <authorList>
            <person name="Haro-Moreno J.M."/>
            <person name="Lopez-Perez M."/>
            <person name="De La Torre J.R."/>
            <person name="Picazo A."/>
            <person name="Camacho A."/>
            <person name="Rodriguez-Valera F."/>
        </authorList>
    </citation>
    <scope>NUCLEOTIDE SEQUENCE [LARGE SCALE GENOMIC DNA]</scope>
    <source>
        <strain evidence="2">MED-G55</strain>
    </source>
</reference>
<dbReference type="Proteomes" id="UP000252132">
    <property type="component" value="Unassembled WGS sequence"/>
</dbReference>
<keyword evidence="2" id="KW-0449">Lipoprotein</keyword>
<evidence type="ECO:0000256" key="1">
    <source>
        <dbReference type="ARBA" id="ARBA00022729"/>
    </source>
</evidence>
<accession>A0A368E4K8</accession>
<gene>
    <name evidence="2" type="ORF">DBW69_00080</name>
</gene>
<dbReference type="InterPro" id="IPR029046">
    <property type="entry name" value="LolA/LolB/LppX"/>
</dbReference>
<protein>
    <submittedName>
        <fullName evidence="2">Outer membrane lipoprotein carrier protein LolA</fullName>
    </submittedName>
</protein>
<name>A0A368E4K8_9PROT</name>
<dbReference type="PANTHER" id="PTHR35869">
    <property type="entry name" value="OUTER-MEMBRANE LIPOPROTEIN CARRIER PROTEIN"/>
    <property type="match status" value="1"/>
</dbReference>
<evidence type="ECO:0000313" key="2">
    <source>
        <dbReference type="EMBL" id="RCL78375.1"/>
    </source>
</evidence>
<dbReference type="CDD" id="cd16325">
    <property type="entry name" value="LolA"/>
    <property type="match status" value="1"/>
</dbReference>
<dbReference type="AlphaFoldDB" id="A0A368E4K8"/>